<reference evidence="2 3" key="1">
    <citation type="submission" date="2018-01" db="EMBL/GenBank/DDBJ databases">
        <authorList>
            <person name="Gaut B.S."/>
            <person name="Morton B.R."/>
            <person name="Clegg M.T."/>
            <person name="Duvall M.R."/>
        </authorList>
    </citation>
    <scope>NUCLEOTIDE SEQUENCE [LARGE SCALE GENOMIC DNA]</scope>
    <source>
        <strain evidence="2">GP69</strain>
    </source>
</reference>
<dbReference type="RefSeq" id="WP_172455263.1">
    <property type="nucleotide sequence ID" value="NZ_JANJZD010000037.1"/>
</dbReference>
<sequence>MKLVPEMRTISGGDPAGRVRVKEEAFSHGVSAVYIKALSGEPLDPDFGIKVDIEPEGEIEMCMAVFRLTEYWCAPCFAKAFSEVPDETQGLIYKKKDGIYGVILPVVGEQYKCVLKGTDTGLCARVFSWYDRLLSCDELIFVYAEGENPFQLSELCFSRAVKLLGNRCRLRRERVYPEIFEYLGWCTWDAMQIRVCEDGVLDKCREFQEKEIPVKWVILDDMWAHVKDFEGEAYDSFRQMVDLMHRSSLYSHEADPVRFPEGLSHTIDRIKEFHMAVGIWHPTTGYWRGIEKGSPAWHTFKDYLTETEDGRYIHDYKPEKAYLFYKTFHDFLRSCGADFVKIDNQTMTRRFYRGLAPVGEAARGFHSGMEASVGEHFGSTVINCMGTGSEDMWNRSMSPIVRCSDDFLPENREWFTKHILQCTFNSVIQGQLYYCDYDMWWTDDEQAVKNSVLRAVSGGPIYVSDQLGRSRREILEPLILSDGRILRCDRPGMPSGDCLLSDPTVSGRIFKVQNQTGDSGVIAVFNLNGDGGRVNGTVSPSDVEGLAEGTYAVYEHFSGACRILGYRESMEVVLENIDEYRLYILAPVKDGFGVIGRTDKFISPAAVEAVAGRQILLREEGPFAWVEDGALKRRN</sequence>
<evidence type="ECO:0000313" key="2">
    <source>
        <dbReference type="EMBL" id="SOY31956.1"/>
    </source>
</evidence>
<dbReference type="Proteomes" id="UP000236311">
    <property type="component" value="Unassembled WGS sequence"/>
</dbReference>
<dbReference type="Gene3D" id="3.20.20.70">
    <property type="entry name" value="Aldolase class I"/>
    <property type="match status" value="1"/>
</dbReference>
<name>A0A2K4ZNF3_9FIRM</name>
<dbReference type="AlphaFoldDB" id="A0A2K4ZNF3"/>
<dbReference type="EMBL" id="OFSM01000035">
    <property type="protein sequence ID" value="SOY31956.1"/>
    <property type="molecule type" value="Genomic_DNA"/>
</dbReference>
<evidence type="ECO:0000256" key="1">
    <source>
        <dbReference type="ARBA" id="ARBA00023277"/>
    </source>
</evidence>
<dbReference type="SUPFAM" id="SSF51445">
    <property type="entry name" value="(Trans)glycosidases"/>
    <property type="match status" value="1"/>
</dbReference>
<dbReference type="Pfam" id="PF05691">
    <property type="entry name" value="Raffinose_syn"/>
    <property type="match status" value="1"/>
</dbReference>
<evidence type="ECO:0000313" key="3">
    <source>
        <dbReference type="Proteomes" id="UP000236311"/>
    </source>
</evidence>
<dbReference type="PANTHER" id="PTHR31268">
    <property type="match status" value="1"/>
</dbReference>
<dbReference type="InterPro" id="IPR008811">
    <property type="entry name" value="Glycosyl_hydrolases_36"/>
</dbReference>
<organism evidence="2 3">
    <name type="scientific">Acetatifactor muris</name>
    <dbReference type="NCBI Taxonomy" id="879566"/>
    <lineage>
        <taxon>Bacteria</taxon>
        <taxon>Bacillati</taxon>
        <taxon>Bacillota</taxon>
        <taxon>Clostridia</taxon>
        <taxon>Lachnospirales</taxon>
        <taxon>Lachnospiraceae</taxon>
        <taxon>Acetatifactor</taxon>
    </lineage>
</organism>
<dbReference type="InterPro" id="IPR017853">
    <property type="entry name" value="GH"/>
</dbReference>
<accession>A0A2K4ZNF3</accession>
<protein>
    <submittedName>
        <fullName evidence="2">Raffinose synthase or seed inhibition protein Sip1</fullName>
    </submittedName>
</protein>
<gene>
    <name evidence="2" type="ORF">AMURIS_04708</name>
</gene>
<dbReference type="InterPro" id="IPR013785">
    <property type="entry name" value="Aldolase_TIM"/>
</dbReference>
<proteinExistence type="predicted"/>
<dbReference type="PANTHER" id="PTHR31268:SF32">
    <property type="entry name" value="GALACTINOL--SUCROSE GALACTOSYLTRANSFERASE 2-RELATED"/>
    <property type="match status" value="1"/>
</dbReference>
<keyword evidence="3" id="KW-1185">Reference proteome</keyword>
<keyword evidence="1" id="KW-0119">Carbohydrate metabolism</keyword>